<comment type="similarity">
    <text evidence="3">Belongs to the peptidase M50B family.</text>
</comment>
<dbReference type="PANTHER" id="PTHR35864">
    <property type="entry name" value="ZINC METALLOPROTEASE MJ0611-RELATED"/>
    <property type="match status" value="1"/>
</dbReference>
<dbReference type="OrthoDB" id="9800627at2"/>
<evidence type="ECO:0000256" key="10">
    <source>
        <dbReference type="ARBA" id="ARBA00022989"/>
    </source>
</evidence>
<organism evidence="15 16">
    <name type="scientific">Dielma fastidiosa</name>
    <dbReference type="NCBI Taxonomy" id="1034346"/>
    <lineage>
        <taxon>Bacteria</taxon>
        <taxon>Bacillati</taxon>
        <taxon>Bacillota</taxon>
        <taxon>Erysipelotrichia</taxon>
        <taxon>Erysipelotrichales</taxon>
        <taxon>Erysipelotrichaceae</taxon>
        <taxon>Dielma</taxon>
    </lineage>
</organism>
<comment type="cofactor">
    <cofactor evidence="1">
        <name>Zn(2+)</name>
        <dbReference type="ChEBI" id="CHEBI:29105"/>
    </cofactor>
</comment>
<comment type="subcellular location">
    <subcellularLocation>
        <location evidence="2">Cell membrane</location>
        <topology evidence="2">Multi-pass membrane protein</topology>
    </subcellularLocation>
</comment>
<evidence type="ECO:0000256" key="1">
    <source>
        <dbReference type="ARBA" id="ARBA00001947"/>
    </source>
</evidence>
<evidence type="ECO:0000256" key="5">
    <source>
        <dbReference type="ARBA" id="ARBA00022670"/>
    </source>
</evidence>
<keyword evidence="5 15" id="KW-0645">Protease</keyword>
<dbReference type="InterPro" id="IPR008915">
    <property type="entry name" value="Peptidase_M50"/>
</dbReference>
<keyword evidence="12 13" id="KW-0472">Membrane</keyword>
<feature type="transmembrane region" description="Helical" evidence="13">
    <location>
        <begin position="6"/>
        <end position="28"/>
    </location>
</feature>
<proteinExistence type="inferred from homology"/>
<dbReference type="RefSeq" id="WP_022937185.1">
    <property type="nucleotide sequence ID" value="NZ_CABKRQ010000002.1"/>
</dbReference>
<evidence type="ECO:0000313" key="16">
    <source>
        <dbReference type="Proteomes" id="UP000247612"/>
    </source>
</evidence>
<evidence type="ECO:0000313" key="15">
    <source>
        <dbReference type="EMBL" id="PXX74093.1"/>
    </source>
</evidence>
<dbReference type="InterPro" id="IPR044537">
    <property type="entry name" value="Rip2-like"/>
</dbReference>
<keyword evidence="10 13" id="KW-1133">Transmembrane helix</keyword>
<dbReference type="Proteomes" id="UP000247612">
    <property type="component" value="Unassembled WGS sequence"/>
</dbReference>
<dbReference type="STRING" id="1034346.GCA_000313565_00872"/>
<evidence type="ECO:0000259" key="14">
    <source>
        <dbReference type="Pfam" id="PF02163"/>
    </source>
</evidence>
<dbReference type="GO" id="GO:0008237">
    <property type="term" value="F:metallopeptidase activity"/>
    <property type="evidence" value="ECO:0007669"/>
    <property type="project" value="UniProtKB-KW"/>
</dbReference>
<evidence type="ECO:0000256" key="12">
    <source>
        <dbReference type="ARBA" id="ARBA00023136"/>
    </source>
</evidence>
<dbReference type="GO" id="GO:0006508">
    <property type="term" value="P:proteolysis"/>
    <property type="evidence" value="ECO:0007669"/>
    <property type="project" value="UniProtKB-KW"/>
</dbReference>
<evidence type="ECO:0000256" key="7">
    <source>
        <dbReference type="ARBA" id="ARBA00022723"/>
    </source>
</evidence>
<accession>A0A318KR25</accession>
<dbReference type="AlphaFoldDB" id="A0A318KR25"/>
<dbReference type="GO" id="GO:0046872">
    <property type="term" value="F:metal ion binding"/>
    <property type="evidence" value="ECO:0007669"/>
    <property type="project" value="UniProtKB-KW"/>
</dbReference>
<keyword evidence="8" id="KW-0378">Hydrolase</keyword>
<keyword evidence="6 13" id="KW-0812">Transmembrane</keyword>
<evidence type="ECO:0000256" key="6">
    <source>
        <dbReference type="ARBA" id="ARBA00022692"/>
    </source>
</evidence>
<protein>
    <submittedName>
        <fullName evidence="15">Zn-dependent protease</fullName>
    </submittedName>
</protein>
<feature type="transmembrane region" description="Helical" evidence="13">
    <location>
        <begin position="87"/>
        <end position="110"/>
    </location>
</feature>
<keyword evidence="11" id="KW-0482">Metalloprotease</keyword>
<feature type="transmembrane region" description="Helical" evidence="13">
    <location>
        <begin position="181"/>
        <end position="202"/>
    </location>
</feature>
<evidence type="ECO:0000256" key="11">
    <source>
        <dbReference type="ARBA" id="ARBA00023049"/>
    </source>
</evidence>
<keyword evidence="7" id="KW-0479">Metal-binding</keyword>
<evidence type="ECO:0000256" key="13">
    <source>
        <dbReference type="SAM" id="Phobius"/>
    </source>
</evidence>
<evidence type="ECO:0000256" key="2">
    <source>
        <dbReference type="ARBA" id="ARBA00004651"/>
    </source>
</evidence>
<feature type="transmembrane region" description="Helical" evidence="13">
    <location>
        <begin position="131"/>
        <end position="152"/>
    </location>
</feature>
<reference evidence="15 16" key="1">
    <citation type="submission" date="2018-05" db="EMBL/GenBank/DDBJ databases">
        <title>Genomic Encyclopedia of Type Strains, Phase IV (KMG-IV): sequencing the most valuable type-strain genomes for metagenomic binning, comparative biology and taxonomic classification.</title>
        <authorList>
            <person name="Goeker M."/>
        </authorList>
    </citation>
    <scope>NUCLEOTIDE SEQUENCE [LARGE SCALE GENOMIC DNA]</scope>
    <source>
        <strain evidence="15 16">JC118</strain>
    </source>
</reference>
<dbReference type="GO" id="GO:0005886">
    <property type="term" value="C:plasma membrane"/>
    <property type="evidence" value="ECO:0007669"/>
    <property type="project" value="UniProtKB-SubCell"/>
</dbReference>
<evidence type="ECO:0000256" key="9">
    <source>
        <dbReference type="ARBA" id="ARBA00022833"/>
    </source>
</evidence>
<comment type="caution">
    <text evidence="15">The sequence shown here is derived from an EMBL/GenBank/DDBJ whole genome shotgun (WGS) entry which is preliminary data.</text>
</comment>
<keyword evidence="4" id="KW-1003">Cell membrane</keyword>
<feature type="domain" description="Peptidase M50" evidence="14">
    <location>
        <begin position="11"/>
        <end position="168"/>
    </location>
</feature>
<keyword evidence="16" id="KW-1185">Reference proteome</keyword>
<dbReference type="Pfam" id="PF02163">
    <property type="entry name" value="Peptidase_M50"/>
    <property type="match status" value="1"/>
</dbReference>
<evidence type="ECO:0000256" key="4">
    <source>
        <dbReference type="ARBA" id="ARBA00022475"/>
    </source>
</evidence>
<sequence>MDQLSTLIYSIPALLIALTLHEFAHGWVSDKLGDPTPRRNGRLSLNPLRHLDPLGTLSLFLFHFGWAKPVMVNPNYYQNKKQGMVNVAMAGPMMNFLLAFISIFAYYGIIKMLRIGLIPMHGGIITSIFDYLLEFLPFLLSYNLGLGIFNLIPIPPLDGSKFLNALLPEQLYFGIMRYERYFAPILILLLYTGILNIPLDFVNDALFNLMKNISLTILRL</sequence>
<evidence type="ECO:0000256" key="8">
    <source>
        <dbReference type="ARBA" id="ARBA00022801"/>
    </source>
</evidence>
<evidence type="ECO:0000256" key="3">
    <source>
        <dbReference type="ARBA" id="ARBA00007931"/>
    </source>
</evidence>
<dbReference type="InterPro" id="IPR052348">
    <property type="entry name" value="Metallopeptidase_M50B"/>
</dbReference>
<dbReference type="CDD" id="cd06158">
    <property type="entry name" value="S2P-M50_like_1"/>
    <property type="match status" value="1"/>
</dbReference>
<gene>
    <name evidence="15" type="ORF">DES51_12612</name>
</gene>
<dbReference type="EMBL" id="QJKH01000026">
    <property type="protein sequence ID" value="PXX74093.1"/>
    <property type="molecule type" value="Genomic_DNA"/>
</dbReference>
<keyword evidence="9" id="KW-0862">Zinc</keyword>
<dbReference type="PANTHER" id="PTHR35864:SF1">
    <property type="entry name" value="ZINC METALLOPROTEASE YWHC-RELATED"/>
    <property type="match status" value="1"/>
</dbReference>
<name>A0A318KR25_9FIRM</name>